<evidence type="ECO:0000256" key="2">
    <source>
        <dbReference type="ARBA" id="ARBA00004696"/>
    </source>
</evidence>
<evidence type="ECO:0000259" key="9">
    <source>
        <dbReference type="Pfam" id="PF00218"/>
    </source>
</evidence>
<proteinExistence type="predicted"/>
<evidence type="ECO:0000313" key="10">
    <source>
        <dbReference type="EMBL" id="SKA71932.1"/>
    </source>
</evidence>
<keyword evidence="11" id="KW-1185">Reference proteome</keyword>
<dbReference type="Pfam" id="PF00218">
    <property type="entry name" value="IGPS"/>
    <property type="match status" value="1"/>
</dbReference>
<dbReference type="EC" id="4.1.1.48" evidence="3"/>
<evidence type="ECO:0000256" key="3">
    <source>
        <dbReference type="ARBA" id="ARBA00012362"/>
    </source>
</evidence>
<dbReference type="EMBL" id="FUYC01000001">
    <property type="protein sequence ID" value="SKA71932.1"/>
    <property type="molecule type" value="Genomic_DNA"/>
</dbReference>
<evidence type="ECO:0000256" key="4">
    <source>
        <dbReference type="ARBA" id="ARBA00022605"/>
    </source>
</evidence>
<keyword evidence="5" id="KW-0210">Decarboxylase</keyword>
<dbReference type="AlphaFoldDB" id="A0A1T4W3W8"/>
<evidence type="ECO:0000256" key="5">
    <source>
        <dbReference type="ARBA" id="ARBA00022793"/>
    </source>
</evidence>
<name>A0A1T4W3W8_9BACT</name>
<dbReference type="CDD" id="cd00331">
    <property type="entry name" value="IGPS"/>
    <property type="match status" value="1"/>
</dbReference>
<dbReference type="InterPro" id="IPR013798">
    <property type="entry name" value="Indole-3-glycerol_P_synth_dom"/>
</dbReference>
<dbReference type="InterPro" id="IPR013785">
    <property type="entry name" value="Aldolase_TIM"/>
</dbReference>
<evidence type="ECO:0000313" key="11">
    <source>
        <dbReference type="Proteomes" id="UP000190027"/>
    </source>
</evidence>
<reference evidence="10 11" key="1">
    <citation type="submission" date="2017-02" db="EMBL/GenBank/DDBJ databases">
        <authorList>
            <person name="Peterson S.W."/>
        </authorList>
    </citation>
    <scope>NUCLEOTIDE SEQUENCE [LARGE SCALE GENOMIC DNA]</scope>
    <source>
        <strain evidence="10 11">DSM 16080</strain>
    </source>
</reference>
<dbReference type="STRING" id="1121449.SAMN02745704_00238"/>
<dbReference type="InterPro" id="IPR001468">
    <property type="entry name" value="Indole-3-GlycerolPSynthase_CS"/>
</dbReference>
<evidence type="ECO:0000256" key="7">
    <source>
        <dbReference type="ARBA" id="ARBA00023141"/>
    </source>
</evidence>
<dbReference type="OrthoDB" id="9804217at2"/>
<dbReference type="UniPathway" id="UPA00035">
    <property type="reaction ID" value="UER00043"/>
</dbReference>
<dbReference type="GO" id="GO:0004425">
    <property type="term" value="F:indole-3-glycerol-phosphate synthase activity"/>
    <property type="evidence" value="ECO:0007669"/>
    <property type="project" value="UniProtKB-EC"/>
</dbReference>
<comment type="pathway">
    <text evidence="2">Amino-acid biosynthesis; L-tryptophan biosynthesis; L-tryptophan from chorismate: step 4/5.</text>
</comment>
<dbReference type="PROSITE" id="PS00614">
    <property type="entry name" value="IGPS"/>
    <property type="match status" value="1"/>
</dbReference>
<dbReference type="RefSeq" id="WP_078715819.1">
    <property type="nucleotide sequence ID" value="NZ_FUYC01000001.1"/>
</dbReference>
<dbReference type="Proteomes" id="UP000190027">
    <property type="component" value="Unassembled WGS sequence"/>
</dbReference>
<evidence type="ECO:0000256" key="1">
    <source>
        <dbReference type="ARBA" id="ARBA00001633"/>
    </source>
</evidence>
<keyword evidence="4" id="KW-0028">Amino-acid biosynthesis</keyword>
<dbReference type="InterPro" id="IPR045186">
    <property type="entry name" value="Indole-3-glycerol_P_synth"/>
</dbReference>
<keyword evidence="6" id="KW-0822">Tryptophan biosynthesis</keyword>
<comment type="catalytic activity">
    <reaction evidence="1">
        <text>1-(2-carboxyphenylamino)-1-deoxy-D-ribulose 5-phosphate + H(+) = (1S,2R)-1-C-(indol-3-yl)glycerol 3-phosphate + CO2 + H2O</text>
        <dbReference type="Rhea" id="RHEA:23476"/>
        <dbReference type="ChEBI" id="CHEBI:15377"/>
        <dbReference type="ChEBI" id="CHEBI:15378"/>
        <dbReference type="ChEBI" id="CHEBI:16526"/>
        <dbReference type="ChEBI" id="CHEBI:58613"/>
        <dbReference type="ChEBI" id="CHEBI:58866"/>
        <dbReference type="EC" id="4.1.1.48"/>
    </reaction>
</comment>
<keyword evidence="8" id="KW-0456">Lyase</keyword>
<dbReference type="InterPro" id="IPR011060">
    <property type="entry name" value="RibuloseP-bd_barrel"/>
</dbReference>
<feature type="domain" description="Indole-3-glycerol phosphate synthase" evidence="9">
    <location>
        <begin position="33"/>
        <end position="252"/>
    </location>
</feature>
<protein>
    <recommendedName>
        <fullName evidence="3">indole-3-glycerol-phosphate synthase</fullName>
        <ecNumber evidence="3">4.1.1.48</ecNumber>
    </recommendedName>
</protein>
<dbReference type="GO" id="GO:0004640">
    <property type="term" value="F:phosphoribosylanthranilate isomerase activity"/>
    <property type="evidence" value="ECO:0007669"/>
    <property type="project" value="TreeGrafter"/>
</dbReference>
<keyword evidence="7" id="KW-0057">Aromatic amino acid biosynthesis</keyword>
<evidence type="ECO:0000256" key="6">
    <source>
        <dbReference type="ARBA" id="ARBA00022822"/>
    </source>
</evidence>
<dbReference type="SUPFAM" id="SSF51366">
    <property type="entry name" value="Ribulose-phoshate binding barrel"/>
    <property type="match status" value="1"/>
</dbReference>
<dbReference type="GO" id="GO:0000162">
    <property type="term" value="P:L-tryptophan biosynthetic process"/>
    <property type="evidence" value="ECO:0007669"/>
    <property type="project" value="UniProtKB-UniPathway"/>
</dbReference>
<dbReference type="Gene3D" id="3.20.20.70">
    <property type="entry name" value="Aldolase class I"/>
    <property type="match status" value="1"/>
</dbReference>
<gene>
    <name evidence="10" type="ORF">SAMN02745704_00238</name>
</gene>
<evidence type="ECO:0000256" key="8">
    <source>
        <dbReference type="ARBA" id="ARBA00023239"/>
    </source>
</evidence>
<accession>A0A1T4W3W8</accession>
<organism evidence="10 11">
    <name type="scientific">Paucidesulfovibrio gracilis DSM 16080</name>
    <dbReference type="NCBI Taxonomy" id="1121449"/>
    <lineage>
        <taxon>Bacteria</taxon>
        <taxon>Pseudomonadati</taxon>
        <taxon>Thermodesulfobacteriota</taxon>
        <taxon>Desulfovibrionia</taxon>
        <taxon>Desulfovibrionales</taxon>
        <taxon>Desulfovibrionaceae</taxon>
        <taxon>Paucidesulfovibrio</taxon>
    </lineage>
</organism>
<dbReference type="PANTHER" id="PTHR22854">
    <property type="entry name" value="TRYPTOPHAN BIOSYNTHESIS PROTEIN"/>
    <property type="match status" value="1"/>
</dbReference>
<dbReference type="PANTHER" id="PTHR22854:SF2">
    <property type="entry name" value="INDOLE-3-GLYCEROL-PHOSPHATE SYNTHASE"/>
    <property type="match status" value="1"/>
</dbReference>
<sequence>MLNRFREAKAMEIAQLRELAERGAMPRPWYGHRPSFSARLRGRGPGALIAEYKRASPSMGHINGTLLPRDAASLFEENGAAAMSVLTEETFFKGDFAFLGACAGHGLPLLRKDFLFDPLQVDATASSPASALLLIVRMFPDVDALAAMIQRATALELEAVVEIFDEQDLASARLAGAGIIQVNARDLDTLEVDRGNIERLAARRGAGEVWIAASGVSEPSQVRSAAAMGYDAVLVGTAIMADPDPGSVVRSLARAGGPEVS</sequence>